<evidence type="ECO:0000313" key="7">
    <source>
        <dbReference type="EMBL" id="GAQ94742.1"/>
    </source>
</evidence>
<gene>
    <name evidence="7" type="ORF">TAGGR_1927</name>
</gene>
<proteinExistence type="predicted"/>
<evidence type="ECO:0000256" key="5">
    <source>
        <dbReference type="SAM" id="SignalP"/>
    </source>
</evidence>
<keyword evidence="4" id="KW-0676">Redox-active center</keyword>
<dbReference type="Gene3D" id="3.40.30.10">
    <property type="entry name" value="Glutaredoxin"/>
    <property type="match status" value="1"/>
</dbReference>
<dbReference type="PANTHER" id="PTHR42852">
    <property type="entry name" value="THIOL:DISULFIDE INTERCHANGE PROTEIN DSBE"/>
    <property type="match status" value="1"/>
</dbReference>
<dbReference type="GO" id="GO:0016491">
    <property type="term" value="F:oxidoreductase activity"/>
    <property type="evidence" value="ECO:0007669"/>
    <property type="project" value="InterPro"/>
</dbReference>
<dbReference type="SUPFAM" id="SSF52833">
    <property type="entry name" value="Thioredoxin-like"/>
    <property type="match status" value="1"/>
</dbReference>
<evidence type="ECO:0000259" key="6">
    <source>
        <dbReference type="PROSITE" id="PS51352"/>
    </source>
</evidence>
<dbReference type="EMBL" id="BCNO01000001">
    <property type="protein sequence ID" value="GAQ94742.1"/>
    <property type="molecule type" value="Genomic_DNA"/>
</dbReference>
<reference evidence="8" key="1">
    <citation type="submission" date="2016-01" db="EMBL/GenBank/DDBJ databases">
        <title>Draft genome sequence of Thermodesulfovibrio aggregans strain TGE-P1.</title>
        <authorList>
            <person name="Sekiguchi Y."/>
            <person name="Ohashi A."/>
            <person name="Matsuura N."/>
            <person name="Tourlousse M.D."/>
        </authorList>
    </citation>
    <scope>NUCLEOTIDE SEQUENCE [LARGE SCALE GENOMIC DNA]</scope>
    <source>
        <strain evidence="8">TGE-P1</strain>
    </source>
</reference>
<evidence type="ECO:0000313" key="8">
    <source>
        <dbReference type="Proteomes" id="UP000054976"/>
    </source>
</evidence>
<dbReference type="InterPro" id="IPR013766">
    <property type="entry name" value="Thioredoxin_domain"/>
</dbReference>
<name>A0A0U9I9R5_9BACT</name>
<keyword evidence="2" id="KW-0201">Cytochrome c-type biogenesis</keyword>
<protein>
    <submittedName>
        <fullName evidence="7">Peroxiredoxin</fullName>
    </submittedName>
</protein>
<feature type="signal peptide" evidence="5">
    <location>
        <begin position="1"/>
        <end position="19"/>
    </location>
</feature>
<feature type="chain" id="PRO_5006865131" evidence="5">
    <location>
        <begin position="20"/>
        <end position="163"/>
    </location>
</feature>
<dbReference type="GO" id="GO:0017004">
    <property type="term" value="P:cytochrome complex assembly"/>
    <property type="evidence" value="ECO:0007669"/>
    <property type="project" value="UniProtKB-KW"/>
</dbReference>
<keyword evidence="8" id="KW-1185">Reference proteome</keyword>
<dbReference type="GO" id="GO:0030313">
    <property type="term" value="C:cell envelope"/>
    <property type="evidence" value="ECO:0007669"/>
    <property type="project" value="UniProtKB-SubCell"/>
</dbReference>
<sequence>MKKLLVIILLVIFPQLGQAALNKGELAPNFFLTTQDGKNIELYQIRGKVILIEFLSNKCFACDYVIPDINSLYKKFKSEDVQIIGVLFNDEIKDTYKLIEFAKDRGIEYPLFIADVKVKKLYNVYGFPNFFILKNKRIAQIYRGITKNTFELLNKDIDSLLRR</sequence>
<dbReference type="STRING" id="86166.TAGGR_1927"/>
<evidence type="ECO:0000256" key="4">
    <source>
        <dbReference type="ARBA" id="ARBA00023284"/>
    </source>
</evidence>
<feature type="domain" description="Thioredoxin" evidence="6">
    <location>
        <begin position="21"/>
        <end position="162"/>
    </location>
</feature>
<dbReference type="InterPro" id="IPR050553">
    <property type="entry name" value="Thioredoxin_ResA/DsbE_sf"/>
</dbReference>
<dbReference type="RefSeq" id="WP_161936176.1">
    <property type="nucleotide sequence ID" value="NZ_BCNO01000001.1"/>
</dbReference>
<evidence type="ECO:0000256" key="2">
    <source>
        <dbReference type="ARBA" id="ARBA00022748"/>
    </source>
</evidence>
<evidence type="ECO:0000256" key="3">
    <source>
        <dbReference type="ARBA" id="ARBA00023157"/>
    </source>
</evidence>
<dbReference type="PROSITE" id="PS51352">
    <property type="entry name" value="THIOREDOXIN_2"/>
    <property type="match status" value="1"/>
</dbReference>
<accession>A0A0U9I9R5</accession>
<organism evidence="7 8">
    <name type="scientific">Thermodesulfovibrio aggregans</name>
    <dbReference type="NCBI Taxonomy" id="86166"/>
    <lineage>
        <taxon>Bacteria</taxon>
        <taxon>Pseudomonadati</taxon>
        <taxon>Nitrospirota</taxon>
        <taxon>Thermodesulfovibrionia</taxon>
        <taxon>Thermodesulfovibrionales</taxon>
        <taxon>Thermodesulfovibrionaceae</taxon>
        <taxon>Thermodesulfovibrio</taxon>
    </lineage>
</organism>
<dbReference type="InterPro" id="IPR036249">
    <property type="entry name" value="Thioredoxin-like_sf"/>
</dbReference>
<dbReference type="AlphaFoldDB" id="A0A0U9I9R5"/>
<dbReference type="Pfam" id="PF00578">
    <property type="entry name" value="AhpC-TSA"/>
    <property type="match status" value="1"/>
</dbReference>
<dbReference type="PANTHER" id="PTHR42852:SF6">
    <property type="entry name" value="THIOL:DISULFIDE INTERCHANGE PROTEIN DSBE"/>
    <property type="match status" value="1"/>
</dbReference>
<dbReference type="InterPro" id="IPR000866">
    <property type="entry name" value="AhpC/TSA"/>
</dbReference>
<dbReference type="GO" id="GO:0016209">
    <property type="term" value="F:antioxidant activity"/>
    <property type="evidence" value="ECO:0007669"/>
    <property type="project" value="InterPro"/>
</dbReference>
<evidence type="ECO:0000256" key="1">
    <source>
        <dbReference type="ARBA" id="ARBA00004196"/>
    </source>
</evidence>
<comment type="subcellular location">
    <subcellularLocation>
        <location evidence="1">Cell envelope</location>
    </subcellularLocation>
</comment>
<dbReference type="Proteomes" id="UP000054976">
    <property type="component" value="Unassembled WGS sequence"/>
</dbReference>
<keyword evidence="3" id="KW-1015">Disulfide bond</keyword>
<dbReference type="OrthoDB" id="9809746at2"/>
<comment type="caution">
    <text evidence="7">The sequence shown here is derived from an EMBL/GenBank/DDBJ whole genome shotgun (WGS) entry which is preliminary data.</text>
</comment>
<keyword evidence="5" id="KW-0732">Signal</keyword>
<dbReference type="CDD" id="cd02966">
    <property type="entry name" value="TlpA_like_family"/>
    <property type="match status" value="1"/>
</dbReference>